<evidence type="ECO:0000259" key="2">
    <source>
        <dbReference type="Pfam" id="PF05763"/>
    </source>
</evidence>
<dbReference type="Proteomes" id="UP001571980">
    <property type="component" value="Unassembled WGS sequence"/>
</dbReference>
<dbReference type="PANTHER" id="PTHR33531">
    <property type="entry name" value="RUBRERYTHRIN SUBFAMILY"/>
    <property type="match status" value="1"/>
</dbReference>
<dbReference type="EMBL" id="JARRIG010000005">
    <property type="protein sequence ID" value="MFA4804606.1"/>
    <property type="molecule type" value="Genomic_DNA"/>
</dbReference>
<dbReference type="InterPro" id="IPR008553">
    <property type="entry name" value="DUF835"/>
</dbReference>
<dbReference type="RefSeq" id="WP_372823857.1">
    <property type="nucleotide sequence ID" value="NZ_JARRIF010000005.1"/>
</dbReference>
<evidence type="ECO:0000256" key="1">
    <source>
        <dbReference type="SAM" id="Phobius"/>
    </source>
</evidence>
<proteinExistence type="predicted"/>
<comment type="caution">
    <text evidence="3">The sequence shown here is derived from an EMBL/GenBank/DDBJ whole genome shotgun (WGS) entry which is preliminary data.</text>
</comment>
<feature type="transmembrane region" description="Helical" evidence="1">
    <location>
        <begin position="33"/>
        <end position="49"/>
    </location>
</feature>
<keyword evidence="4" id="KW-1185">Reference proteome</keyword>
<keyword evidence="1" id="KW-0812">Transmembrane</keyword>
<feature type="transmembrane region" description="Helical" evidence="1">
    <location>
        <begin position="61"/>
        <end position="79"/>
    </location>
</feature>
<accession>A0ABV4T4H5</accession>
<feature type="transmembrane region" description="Helical" evidence="1">
    <location>
        <begin position="6"/>
        <end position="26"/>
    </location>
</feature>
<keyword evidence="1" id="KW-1133">Transmembrane helix</keyword>
<dbReference type="Pfam" id="PF05763">
    <property type="entry name" value="DUF835"/>
    <property type="match status" value="1"/>
</dbReference>
<keyword evidence="1" id="KW-0472">Membrane</keyword>
<feature type="transmembrane region" description="Helical" evidence="1">
    <location>
        <begin position="91"/>
        <end position="112"/>
    </location>
</feature>
<name>A0ABV4T4H5_9EURY</name>
<reference evidence="3 4" key="1">
    <citation type="submission" date="2023-03" db="EMBL/GenBank/DDBJ databases">
        <title>Speciation in Pyrococcus: adaptation to high temperature as a mechanism.</title>
        <authorList>
            <person name="Gu J."/>
        </authorList>
    </citation>
    <scope>NUCLEOTIDE SEQUENCE [LARGE SCALE GENOMIC DNA]</scope>
    <source>
        <strain evidence="3 4">LMOA34</strain>
    </source>
</reference>
<organism evidence="3 4">
    <name type="scientific">Pyrococcus kukulkanii</name>
    <dbReference type="NCBI Taxonomy" id="1609559"/>
    <lineage>
        <taxon>Archaea</taxon>
        <taxon>Methanobacteriati</taxon>
        <taxon>Methanobacteriota</taxon>
        <taxon>Thermococci</taxon>
        <taxon>Thermococcales</taxon>
        <taxon>Thermococcaceae</taxon>
        <taxon>Pyrococcus</taxon>
    </lineage>
</organism>
<feature type="domain" description="DUF835" evidence="2">
    <location>
        <begin position="227"/>
        <end position="347"/>
    </location>
</feature>
<dbReference type="PANTHER" id="PTHR33531:SF7">
    <property type="entry name" value="HYPOTHETICAL MEMBRANE PROTEIN, CONSERVED"/>
    <property type="match status" value="1"/>
</dbReference>
<feature type="transmembrane region" description="Helical" evidence="1">
    <location>
        <begin position="150"/>
        <end position="168"/>
    </location>
</feature>
<feature type="transmembrane region" description="Helical" evidence="1">
    <location>
        <begin position="118"/>
        <end position="138"/>
    </location>
</feature>
<evidence type="ECO:0000313" key="3">
    <source>
        <dbReference type="EMBL" id="MFA4804606.1"/>
    </source>
</evidence>
<gene>
    <name evidence="3" type="ORF">P8X34_07650</name>
</gene>
<protein>
    <submittedName>
        <fullName evidence="3">DUF835 domain-containing protein</fullName>
    </submittedName>
</protein>
<feature type="transmembrane region" description="Helical" evidence="1">
    <location>
        <begin position="174"/>
        <end position="198"/>
    </location>
</feature>
<sequence length="353" mass="40315">MDVLTIVRIITILVRVAGAFWLIRLYHQVGRKSALVLALGLLAYSLHTLSDLLEITLMNEISIAMTSTLFMLMASVITIEEEGEFPSFFTFALFSLTPLILITYTIVVGEIFDSKMLTILGVVYGISGFFIFFSGVIIWRLKEIFGRKMLVLSGSLALIGLHQMDYPFLRPIPWFAPIGFTIATVLTLTLLYGIFVVFRSEVYFRRHPPTTSELKEGSFLVSSDYFNRTMMPKLKEFPVLAFVRNIQGSDAWYKYFVTRAVSNYEKDISPTDLPRMLEFSKRYLQASKGGVIVIDCPEYLALYNGFEALLKFLATLRDMVIVHNGTLIVITERGVWEDRQWILLTKILREKSL</sequence>
<evidence type="ECO:0000313" key="4">
    <source>
        <dbReference type="Proteomes" id="UP001571980"/>
    </source>
</evidence>